<evidence type="ECO:0000313" key="2">
    <source>
        <dbReference type="EMBL" id="KAK6623528.1"/>
    </source>
</evidence>
<gene>
    <name evidence="2" type="ORF">RUM43_009380</name>
</gene>
<evidence type="ECO:0000313" key="3">
    <source>
        <dbReference type="Proteomes" id="UP001372834"/>
    </source>
</evidence>
<dbReference type="AlphaFoldDB" id="A0AAN8PIE0"/>
<protein>
    <submittedName>
        <fullName evidence="2">Uncharacterized protein</fullName>
    </submittedName>
</protein>
<dbReference type="EMBL" id="JAWJWE010000038">
    <property type="protein sequence ID" value="KAK6623528.1"/>
    <property type="molecule type" value="Genomic_DNA"/>
</dbReference>
<name>A0AAN8PIE0_POLSC</name>
<accession>A0AAN8PIE0</accession>
<feature type="compositionally biased region" description="Basic residues" evidence="1">
    <location>
        <begin position="30"/>
        <end position="55"/>
    </location>
</feature>
<dbReference type="Proteomes" id="UP001372834">
    <property type="component" value="Unassembled WGS sequence"/>
</dbReference>
<feature type="non-terminal residue" evidence="2">
    <location>
        <position position="1"/>
    </location>
</feature>
<sequence>TCSTGFVDTSKSIANDLCFRSEITMSSSSIRRKGRNGKQVKKKKRKSRKKRHVLR</sequence>
<reference evidence="2 3" key="1">
    <citation type="submission" date="2023-10" db="EMBL/GenBank/DDBJ databases">
        <title>Genomes of two closely related lineages of the louse Polyplax serrata with different host specificities.</title>
        <authorList>
            <person name="Martinu J."/>
            <person name="Tarabai H."/>
            <person name="Stefka J."/>
            <person name="Hypsa V."/>
        </authorList>
    </citation>
    <scope>NUCLEOTIDE SEQUENCE [LARGE SCALE GENOMIC DNA]</scope>
    <source>
        <strain evidence="2">HR10_N</strain>
    </source>
</reference>
<proteinExistence type="predicted"/>
<evidence type="ECO:0000256" key="1">
    <source>
        <dbReference type="SAM" id="MobiDB-lite"/>
    </source>
</evidence>
<comment type="caution">
    <text evidence="2">The sequence shown here is derived from an EMBL/GenBank/DDBJ whole genome shotgun (WGS) entry which is preliminary data.</text>
</comment>
<feature type="region of interest" description="Disordered" evidence="1">
    <location>
        <begin position="28"/>
        <end position="55"/>
    </location>
</feature>
<organism evidence="2 3">
    <name type="scientific">Polyplax serrata</name>
    <name type="common">Common mouse louse</name>
    <dbReference type="NCBI Taxonomy" id="468196"/>
    <lineage>
        <taxon>Eukaryota</taxon>
        <taxon>Metazoa</taxon>
        <taxon>Ecdysozoa</taxon>
        <taxon>Arthropoda</taxon>
        <taxon>Hexapoda</taxon>
        <taxon>Insecta</taxon>
        <taxon>Pterygota</taxon>
        <taxon>Neoptera</taxon>
        <taxon>Paraneoptera</taxon>
        <taxon>Psocodea</taxon>
        <taxon>Troctomorpha</taxon>
        <taxon>Phthiraptera</taxon>
        <taxon>Anoplura</taxon>
        <taxon>Polyplacidae</taxon>
        <taxon>Polyplax</taxon>
    </lineage>
</organism>